<organism evidence="8 9">
    <name type="scientific">Russula ochroleuca</name>
    <dbReference type="NCBI Taxonomy" id="152965"/>
    <lineage>
        <taxon>Eukaryota</taxon>
        <taxon>Fungi</taxon>
        <taxon>Dikarya</taxon>
        <taxon>Basidiomycota</taxon>
        <taxon>Agaricomycotina</taxon>
        <taxon>Agaricomycetes</taxon>
        <taxon>Russulales</taxon>
        <taxon>Russulaceae</taxon>
        <taxon>Russula</taxon>
    </lineage>
</organism>
<keyword evidence="4 6" id="KW-0472">Membrane</keyword>
<evidence type="ECO:0000256" key="2">
    <source>
        <dbReference type="ARBA" id="ARBA00022692"/>
    </source>
</evidence>
<dbReference type="GO" id="GO:0005783">
    <property type="term" value="C:endoplasmic reticulum"/>
    <property type="evidence" value="ECO:0007669"/>
    <property type="project" value="TreeGrafter"/>
</dbReference>
<reference evidence="8" key="1">
    <citation type="submission" date="2019-10" db="EMBL/GenBank/DDBJ databases">
        <authorList>
            <consortium name="DOE Joint Genome Institute"/>
            <person name="Kuo A."/>
            <person name="Miyauchi S."/>
            <person name="Kiss E."/>
            <person name="Drula E."/>
            <person name="Kohler A."/>
            <person name="Sanchez-Garcia M."/>
            <person name="Andreopoulos B."/>
            <person name="Barry K.W."/>
            <person name="Bonito G."/>
            <person name="Buee M."/>
            <person name="Carver A."/>
            <person name="Chen C."/>
            <person name="Cichocki N."/>
            <person name="Clum A."/>
            <person name="Culley D."/>
            <person name="Crous P.W."/>
            <person name="Fauchery L."/>
            <person name="Girlanda M."/>
            <person name="Hayes R."/>
            <person name="Keri Z."/>
            <person name="LaButti K."/>
            <person name="Lipzen A."/>
            <person name="Lombard V."/>
            <person name="Magnuson J."/>
            <person name="Maillard F."/>
            <person name="Morin E."/>
            <person name="Murat C."/>
            <person name="Nolan M."/>
            <person name="Ohm R."/>
            <person name="Pangilinan J."/>
            <person name="Pereira M."/>
            <person name="Perotto S."/>
            <person name="Peter M."/>
            <person name="Riley R."/>
            <person name="Sitrit Y."/>
            <person name="Stielow B."/>
            <person name="Szollosi G."/>
            <person name="Zifcakova L."/>
            <person name="Stursova M."/>
            <person name="Spatafora J.W."/>
            <person name="Tedersoo L."/>
            <person name="Vaario L.-M."/>
            <person name="Yamada A."/>
            <person name="Yan M."/>
            <person name="Wang P."/>
            <person name="Xu J."/>
            <person name="Bruns T."/>
            <person name="Baldrian P."/>
            <person name="Vilgalys R."/>
            <person name="Henrissat B."/>
            <person name="Grigoriev I.V."/>
            <person name="Hibbett D."/>
            <person name="Nagy L.G."/>
            <person name="Martin F.M."/>
        </authorList>
    </citation>
    <scope>NUCLEOTIDE SEQUENCE</scope>
    <source>
        <strain evidence="8">Prilba</strain>
    </source>
</reference>
<dbReference type="InterPro" id="IPR004843">
    <property type="entry name" value="Calcineurin-like_PHP"/>
</dbReference>
<keyword evidence="3 6" id="KW-1133">Transmembrane helix</keyword>
<dbReference type="GO" id="GO:0016787">
    <property type="term" value="F:hydrolase activity"/>
    <property type="evidence" value="ECO:0007669"/>
    <property type="project" value="InterPro"/>
</dbReference>
<dbReference type="GO" id="GO:0006506">
    <property type="term" value="P:GPI anchor biosynthetic process"/>
    <property type="evidence" value="ECO:0007669"/>
    <property type="project" value="InterPro"/>
</dbReference>
<evidence type="ECO:0000259" key="7">
    <source>
        <dbReference type="Pfam" id="PF00149"/>
    </source>
</evidence>
<feature type="compositionally biased region" description="Pro residues" evidence="5">
    <location>
        <begin position="468"/>
        <end position="477"/>
    </location>
</feature>
<proteinExistence type="predicted"/>
<evidence type="ECO:0000256" key="1">
    <source>
        <dbReference type="ARBA" id="ARBA00004141"/>
    </source>
</evidence>
<evidence type="ECO:0000313" key="8">
    <source>
        <dbReference type="EMBL" id="KAF8482425.1"/>
    </source>
</evidence>
<evidence type="ECO:0000313" key="9">
    <source>
        <dbReference type="Proteomes" id="UP000759537"/>
    </source>
</evidence>
<protein>
    <recommendedName>
        <fullName evidence="7">Calcineurin-like phosphoesterase domain-containing protein</fullName>
    </recommendedName>
</protein>
<evidence type="ECO:0000256" key="3">
    <source>
        <dbReference type="ARBA" id="ARBA00022989"/>
    </source>
</evidence>
<feature type="transmembrane region" description="Helical" evidence="6">
    <location>
        <begin position="363"/>
        <end position="383"/>
    </location>
</feature>
<dbReference type="PANTHER" id="PTHR13315:SF4">
    <property type="entry name" value="METALLOPHOSPHOESTERASE, ISOFORM E"/>
    <property type="match status" value="1"/>
</dbReference>
<evidence type="ECO:0000256" key="5">
    <source>
        <dbReference type="SAM" id="MobiDB-lite"/>
    </source>
</evidence>
<feature type="transmembrane region" description="Helical" evidence="6">
    <location>
        <begin position="569"/>
        <end position="591"/>
    </location>
</feature>
<keyword evidence="9" id="KW-1185">Reference proteome</keyword>
<gene>
    <name evidence="8" type="ORF">DFH94DRAFT_726924</name>
</gene>
<evidence type="ECO:0000256" key="4">
    <source>
        <dbReference type="ARBA" id="ARBA00023136"/>
    </source>
</evidence>
<feature type="region of interest" description="Disordered" evidence="5">
    <location>
        <begin position="454"/>
        <end position="484"/>
    </location>
</feature>
<dbReference type="InterPro" id="IPR029052">
    <property type="entry name" value="Metallo-depent_PP-like"/>
</dbReference>
<feature type="domain" description="Calcineurin-like phosphoesterase" evidence="7">
    <location>
        <begin position="99"/>
        <end position="260"/>
    </location>
</feature>
<dbReference type="AlphaFoldDB" id="A0A9P5TB43"/>
<dbReference type="PANTHER" id="PTHR13315">
    <property type="entry name" value="METALLO PHOSPHOESTERASE RELATED"/>
    <property type="match status" value="1"/>
</dbReference>
<name>A0A9P5TB43_9AGAM</name>
<evidence type="ECO:0000256" key="6">
    <source>
        <dbReference type="SAM" id="Phobius"/>
    </source>
</evidence>
<keyword evidence="2 6" id="KW-0812">Transmembrane</keyword>
<dbReference type="SUPFAM" id="SSF56300">
    <property type="entry name" value="Metallo-dependent phosphatases"/>
    <property type="match status" value="1"/>
</dbReference>
<dbReference type="EMBL" id="WHVB01000005">
    <property type="protein sequence ID" value="KAF8482425.1"/>
    <property type="molecule type" value="Genomic_DNA"/>
</dbReference>
<dbReference type="Pfam" id="PF00149">
    <property type="entry name" value="Metallophos"/>
    <property type="match status" value="1"/>
</dbReference>
<feature type="transmembrane region" description="Helical" evidence="6">
    <location>
        <begin position="21"/>
        <end position="47"/>
    </location>
</feature>
<comment type="caution">
    <text evidence="8">The sequence shown here is derived from an EMBL/GenBank/DDBJ whole genome shotgun (WGS) entry which is preliminary data.</text>
</comment>
<sequence length="593" mass="66707">MIFFDRHRLRNSRLIRPFVPDNLFAALRLAWVLLVFWGEIGVFLYTFSTCRWPVLPHNSVDELGTRPTHILLVADAQIPMRQAHSQTITGLFHDVYMHRAWKMTRRLHPHLVLFLGDMLKTGRSVESDDEFAGYVQRFKNFFPLEPGVEAQYIPGNVDVGLGVSNTFSKHVRQRYEYYFGPVNRHIPVANHSLVLLDSPGIVDEDYIRAGHGTTFEEWIPLRDGPIEFVKGLATEEELGPVILFSHIPLHRAESKKCGPLRERGTIHRGVGHGWQKALGKQTSSFLLEHLRPAVVFSADDRDYCDVTHKIPGTDKKIHEISVKSFSPARHITRPGFHLLSLYPGHTPSHAQAPCLLPRADGTFIRLYIPAAGLTVVILILAHLRRARRASRLRLATASPLPSHVDLSQLTRPQATPLPSPYSASSSYSYSYAYSNTPPGSQPGRDRIHFDIPRRDSKLLPGGLRTFSKPPPIRPPSPAAHDEDENDGVRAHYLYMPPASPIPGDLLSRRSSARSSSPVAAATSPSLRAWSFTYTFTIRGRRRRIALQAPAWWPQWAGTRRRGNGVWSAVGRDLGSVMAPALATWVLLVWWYSA</sequence>
<comment type="subcellular location">
    <subcellularLocation>
        <location evidence="1">Membrane</location>
        <topology evidence="1">Multi-pass membrane protein</topology>
    </subcellularLocation>
</comment>
<dbReference type="Proteomes" id="UP000759537">
    <property type="component" value="Unassembled WGS sequence"/>
</dbReference>
<reference evidence="8" key="2">
    <citation type="journal article" date="2020" name="Nat. Commun.">
        <title>Large-scale genome sequencing of mycorrhizal fungi provides insights into the early evolution of symbiotic traits.</title>
        <authorList>
            <person name="Miyauchi S."/>
            <person name="Kiss E."/>
            <person name="Kuo A."/>
            <person name="Drula E."/>
            <person name="Kohler A."/>
            <person name="Sanchez-Garcia M."/>
            <person name="Morin E."/>
            <person name="Andreopoulos B."/>
            <person name="Barry K.W."/>
            <person name="Bonito G."/>
            <person name="Buee M."/>
            <person name="Carver A."/>
            <person name="Chen C."/>
            <person name="Cichocki N."/>
            <person name="Clum A."/>
            <person name="Culley D."/>
            <person name="Crous P.W."/>
            <person name="Fauchery L."/>
            <person name="Girlanda M."/>
            <person name="Hayes R.D."/>
            <person name="Keri Z."/>
            <person name="LaButti K."/>
            <person name="Lipzen A."/>
            <person name="Lombard V."/>
            <person name="Magnuson J."/>
            <person name="Maillard F."/>
            <person name="Murat C."/>
            <person name="Nolan M."/>
            <person name="Ohm R.A."/>
            <person name="Pangilinan J."/>
            <person name="Pereira M.F."/>
            <person name="Perotto S."/>
            <person name="Peter M."/>
            <person name="Pfister S."/>
            <person name="Riley R."/>
            <person name="Sitrit Y."/>
            <person name="Stielow J.B."/>
            <person name="Szollosi G."/>
            <person name="Zifcakova L."/>
            <person name="Stursova M."/>
            <person name="Spatafora J.W."/>
            <person name="Tedersoo L."/>
            <person name="Vaario L.M."/>
            <person name="Yamada A."/>
            <person name="Yan M."/>
            <person name="Wang P."/>
            <person name="Xu J."/>
            <person name="Bruns T."/>
            <person name="Baldrian P."/>
            <person name="Vilgalys R."/>
            <person name="Dunand C."/>
            <person name="Henrissat B."/>
            <person name="Grigoriev I.V."/>
            <person name="Hibbett D."/>
            <person name="Nagy L.G."/>
            <person name="Martin F.M."/>
        </authorList>
    </citation>
    <scope>NUCLEOTIDE SEQUENCE</scope>
    <source>
        <strain evidence="8">Prilba</strain>
    </source>
</reference>
<dbReference type="GO" id="GO:0016020">
    <property type="term" value="C:membrane"/>
    <property type="evidence" value="ECO:0007669"/>
    <property type="project" value="UniProtKB-SubCell"/>
</dbReference>
<dbReference type="OrthoDB" id="5977743at2759"/>
<accession>A0A9P5TB43</accession>
<dbReference type="InterPro" id="IPR033308">
    <property type="entry name" value="PGAP5/Cdc1/Ted1"/>
</dbReference>